<dbReference type="Gene3D" id="3.20.20.70">
    <property type="entry name" value="Aldolase class I"/>
    <property type="match status" value="1"/>
</dbReference>
<evidence type="ECO:0000256" key="2">
    <source>
        <dbReference type="ARBA" id="ARBA00005120"/>
    </source>
</evidence>
<evidence type="ECO:0000256" key="3">
    <source>
        <dbReference type="ARBA" id="ARBA00007592"/>
    </source>
</evidence>
<evidence type="ECO:0000256" key="1">
    <source>
        <dbReference type="ARBA" id="ARBA00003294"/>
    </source>
</evidence>
<comment type="function">
    <text evidence="1 12">Catalyzes the condensation of (S)-aspartate-beta-semialdehyde [(S)-ASA] and pyruvate to 4-hydroxy-tetrahydrodipicolinate (HTPA).</text>
</comment>
<comment type="subunit">
    <text evidence="12">Homotetramer; dimer of dimers.</text>
</comment>
<dbReference type="GO" id="GO:0019877">
    <property type="term" value="P:diaminopimelate biosynthetic process"/>
    <property type="evidence" value="ECO:0007669"/>
    <property type="project" value="UniProtKB-UniRule"/>
</dbReference>
<dbReference type="GO" id="GO:0005829">
    <property type="term" value="C:cytosol"/>
    <property type="evidence" value="ECO:0007669"/>
    <property type="project" value="TreeGrafter"/>
</dbReference>
<dbReference type="Proteomes" id="UP000018700">
    <property type="component" value="Chromosome"/>
</dbReference>
<dbReference type="PIRSF" id="PIRSF001365">
    <property type="entry name" value="DHDPS"/>
    <property type="match status" value="1"/>
</dbReference>
<dbReference type="InterPro" id="IPR005263">
    <property type="entry name" value="DapA"/>
</dbReference>
<dbReference type="UniPathway" id="UPA00034">
    <property type="reaction ID" value="UER00017"/>
</dbReference>
<protein>
    <recommendedName>
        <fullName evidence="4 12">4-hydroxy-tetrahydrodipicolinate synthase</fullName>
        <shortName evidence="12">HTPA synthase</shortName>
        <ecNumber evidence="4 12">4.3.3.7</ecNumber>
    </recommendedName>
</protein>
<sequence>MYCKLAHPLFKGSLVALITPFKNGKVDENSFRNLIDWQIEEGTQGLVPAGTTGECPTLSHREHKRIVEICIEQTAGRIPIIAGAGSNSTNEAIEFTSHAAKAGADAVLHVMPYYNKPTQEGMFRHFEAINNAVDIPIIMYNIPGRSVIDMSLMTMKRCYEQLKNIIGVKDASADLVRPIKYRMAMGGNFCQLTGEDASVLPYLSHRGHGCISVTANIAPKQLFNLHRAWQNRDLDTAFTINEQLQPLHEALFCESSPGPVKYAASLLGICESTSRLPISEIANESKAMVKNAMCQAGLLS</sequence>
<feature type="active site" description="Proton donor/acceptor" evidence="12 14">
    <location>
        <position position="140"/>
    </location>
</feature>
<dbReference type="GO" id="GO:0008840">
    <property type="term" value="F:4-hydroxy-tetrahydrodipicolinate synthase activity"/>
    <property type="evidence" value="ECO:0007669"/>
    <property type="project" value="UniProtKB-UniRule"/>
</dbReference>
<dbReference type="PANTHER" id="PTHR12128:SF66">
    <property type="entry name" value="4-HYDROXY-2-OXOGLUTARATE ALDOLASE, MITOCHONDRIAL"/>
    <property type="match status" value="1"/>
</dbReference>
<dbReference type="SUPFAM" id="SSF51569">
    <property type="entry name" value="Aldolase"/>
    <property type="match status" value="1"/>
</dbReference>
<dbReference type="InterPro" id="IPR002220">
    <property type="entry name" value="DapA-like"/>
</dbReference>
<comment type="catalytic activity">
    <reaction evidence="11 12">
        <text>L-aspartate 4-semialdehyde + pyruvate = (2S,4S)-4-hydroxy-2,3,4,5-tetrahydrodipicolinate + H2O + H(+)</text>
        <dbReference type="Rhea" id="RHEA:34171"/>
        <dbReference type="ChEBI" id="CHEBI:15361"/>
        <dbReference type="ChEBI" id="CHEBI:15377"/>
        <dbReference type="ChEBI" id="CHEBI:15378"/>
        <dbReference type="ChEBI" id="CHEBI:67139"/>
        <dbReference type="ChEBI" id="CHEBI:537519"/>
        <dbReference type="EC" id="4.3.3.7"/>
    </reaction>
</comment>
<keyword evidence="17" id="KW-1185">Reference proteome</keyword>
<evidence type="ECO:0000256" key="7">
    <source>
        <dbReference type="ARBA" id="ARBA00022915"/>
    </source>
</evidence>
<dbReference type="CDD" id="cd00950">
    <property type="entry name" value="DHDPS"/>
    <property type="match status" value="1"/>
</dbReference>
<dbReference type="HOGENOM" id="CLU_049343_7_1_5"/>
<gene>
    <name evidence="12 16" type="primary">dapA</name>
    <name evidence="16" type="ORF">P856_325</name>
</gene>
<reference evidence="16 17" key="1">
    <citation type="journal article" date="2013" name="PLoS ONE">
        <title>Bacterial endosymbiosis in a chordate host: long-term co-evolution and conservation of secondary metabolism.</title>
        <authorList>
            <person name="Kwan J.C."/>
            <person name="Schmidt E.W."/>
        </authorList>
    </citation>
    <scope>NUCLEOTIDE SEQUENCE [LARGE SCALE GENOMIC DNA]</scope>
    <source>
        <strain evidence="17">faulkneri L5</strain>
    </source>
</reference>
<dbReference type="SMART" id="SM01130">
    <property type="entry name" value="DHDPS"/>
    <property type="match status" value="1"/>
</dbReference>
<dbReference type="EC" id="4.3.3.7" evidence="4 12"/>
<evidence type="ECO:0000256" key="13">
    <source>
        <dbReference type="PIRNR" id="PIRNR001365"/>
    </source>
</evidence>
<feature type="site" description="Part of a proton relay during catalysis" evidence="12">
    <location>
        <position position="51"/>
    </location>
</feature>
<evidence type="ECO:0000256" key="8">
    <source>
        <dbReference type="ARBA" id="ARBA00023154"/>
    </source>
</evidence>
<evidence type="ECO:0000256" key="4">
    <source>
        <dbReference type="ARBA" id="ARBA00012086"/>
    </source>
</evidence>
<accession>V9TW48</accession>
<dbReference type="PATRIC" id="fig|1401328.3.peg.316"/>
<dbReference type="STRING" id="1401328.P856_325"/>
<dbReference type="PROSITE" id="PS00666">
    <property type="entry name" value="DHDPS_2"/>
    <property type="match status" value="1"/>
</dbReference>
<evidence type="ECO:0000313" key="17">
    <source>
        <dbReference type="Proteomes" id="UP000018700"/>
    </source>
</evidence>
<feature type="binding site" evidence="12 15">
    <location>
        <position position="52"/>
    </location>
    <ligand>
        <name>pyruvate</name>
        <dbReference type="ChEBI" id="CHEBI:15361"/>
    </ligand>
</feature>
<dbReference type="EMBL" id="CP006745">
    <property type="protein sequence ID" value="AHC73550.1"/>
    <property type="molecule type" value="Genomic_DNA"/>
</dbReference>
<evidence type="ECO:0000256" key="12">
    <source>
        <dbReference type="HAMAP-Rule" id="MF_00418"/>
    </source>
</evidence>
<dbReference type="NCBIfam" id="TIGR00674">
    <property type="entry name" value="dapA"/>
    <property type="match status" value="1"/>
</dbReference>
<evidence type="ECO:0000313" key="16">
    <source>
        <dbReference type="EMBL" id="AHC73550.1"/>
    </source>
</evidence>
<dbReference type="GO" id="GO:0009089">
    <property type="term" value="P:lysine biosynthetic process via diaminopimelate"/>
    <property type="evidence" value="ECO:0007669"/>
    <property type="project" value="UniProtKB-UniRule"/>
</dbReference>
<dbReference type="InterPro" id="IPR013785">
    <property type="entry name" value="Aldolase_TIM"/>
</dbReference>
<evidence type="ECO:0000256" key="9">
    <source>
        <dbReference type="ARBA" id="ARBA00023239"/>
    </source>
</evidence>
<dbReference type="PRINTS" id="PR00146">
    <property type="entry name" value="DHPICSNTHASE"/>
</dbReference>
<dbReference type="InterPro" id="IPR020625">
    <property type="entry name" value="Schiff_base-form_aldolases_AS"/>
</dbReference>
<keyword evidence="9 12" id="KW-0456">Lyase</keyword>
<keyword evidence="7 12" id="KW-0220">Diaminopimelate biosynthesis</keyword>
<comment type="similarity">
    <text evidence="3 12 13">Belongs to the DapA family.</text>
</comment>
<name>V9TW48_9PROT</name>
<dbReference type="OrthoDB" id="9782828at2"/>
<evidence type="ECO:0000256" key="10">
    <source>
        <dbReference type="ARBA" id="ARBA00023270"/>
    </source>
</evidence>
<evidence type="ECO:0000256" key="5">
    <source>
        <dbReference type="ARBA" id="ARBA00022490"/>
    </source>
</evidence>
<keyword evidence="6 12" id="KW-0028">Amino-acid biosynthesis</keyword>
<dbReference type="PANTHER" id="PTHR12128">
    <property type="entry name" value="DIHYDRODIPICOLINATE SYNTHASE"/>
    <property type="match status" value="1"/>
</dbReference>
<dbReference type="Pfam" id="PF00701">
    <property type="entry name" value="DHDPS"/>
    <property type="match status" value="1"/>
</dbReference>
<keyword evidence="8 12" id="KW-0457">Lysine biosynthesis</keyword>
<evidence type="ECO:0000256" key="11">
    <source>
        <dbReference type="ARBA" id="ARBA00047836"/>
    </source>
</evidence>
<dbReference type="RefSeq" id="WP_025300431.1">
    <property type="nucleotide sequence ID" value="NZ_CP006745.1"/>
</dbReference>
<comment type="pathway">
    <text evidence="2 12">Amino-acid biosynthesis; L-lysine biosynthesis via DAP pathway; (S)-tetrahydrodipicolinate from L-aspartate: step 3/4.</text>
</comment>
<proteinExistence type="inferred from homology"/>
<organism evidence="16 17">
    <name type="scientific">Candidatus Endolissoclinum faulkneri L5</name>
    <dbReference type="NCBI Taxonomy" id="1401328"/>
    <lineage>
        <taxon>Bacteria</taxon>
        <taxon>Pseudomonadati</taxon>
        <taxon>Pseudomonadota</taxon>
        <taxon>Alphaproteobacteria</taxon>
        <taxon>Rhodospirillales</taxon>
        <taxon>Rhodospirillaceae</taxon>
        <taxon>Candidatus Endolissoclinum</taxon>
    </lineage>
</organism>
<evidence type="ECO:0000256" key="6">
    <source>
        <dbReference type="ARBA" id="ARBA00022605"/>
    </source>
</evidence>
<dbReference type="HAMAP" id="MF_00418">
    <property type="entry name" value="DapA"/>
    <property type="match status" value="1"/>
</dbReference>
<comment type="caution">
    <text evidence="12">Was originally thought to be a dihydrodipicolinate synthase (DHDPS), catalyzing the condensation of (S)-aspartate-beta-semialdehyde [(S)-ASA] and pyruvate to dihydrodipicolinate (DHDP). However, it was shown in E.coli that the product of the enzymatic reaction is not dihydrodipicolinate but in fact (4S)-4-hydroxy-2,3,4,5-tetrahydro-(2S)-dipicolinic acid (HTPA), and that the consecutive dehydration reaction leading to DHDP is not spontaneous but catalyzed by DapB.</text>
</comment>
<feature type="binding site" evidence="12 15">
    <location>
        <position position="211"/>
    </location>
    <ligand>
        <name>pyruvate</name>
        <dbReference type="ChEBI" id="CHEBI:15361"/>
    </ligand>
</feature>
<dbReference type="KEGG" id="efk:P856_325"/>
<keyword evidence="10 12" id="KW-0704">Schiff base</keyword>
<feature type="active site" description="Schiff-base intermediate with substrate" evidence="12 14">
    <location>
        <position position="169"/>
    </location>
</feature>
<feature type="site" description="Part of a proton relay during catalysis" evidence="12">
    <location>
        <position position="114"/>
    </location>
</feature>
<keyword evidence="5 12" id="KW-0963">Cytoplasm</keyword>
<evidence type="ECO:0000256" key="15">
    <source>
        <dbReference type="PIRSR" id="PIRSR001365-2"/>
    </source>
</evidence>
<comment type="subcellular location">
    <subcellularLocation>
        <location evidence="12">Cytoplasm</location>
    </subcellularLocation>
</comment>
<dbReference type="AlphaFoldDB" id="V9TW48"/>
<dbReference type="eggNOG" id="COG0329">
    <property type="taxonomic scope" value="Bacteria"/>
</dbReference>
<evidence type="ECO:0000256" key="14">
    <source>
        <dbReference type="PIRSR" id="PIRSR001365-1"/>
    </source>
</evidence>